<keyword evidence="1" id="KW-0808">Transferase</keyword>
<dbReference type="PANTHER" id="PTHR41244">
    <property type="entry name" value="RHAMNAN SYNTHESIS F"/>
    <property type="match status" value="1"/>
</dbReference>
<dbReference type="Gene3D" id="3.20.20.80">
    <property type="entry name" value="Glycosidases"/>
    <property type="match status" value="1"/>
</dbReference>
<dbReference type="CDD" id="cd11579">
    <property type="entry name" value="Glyco_tran_WbsX"/>
    <property type="match status" value="1"/>
</dbReference>
<dbReference type="InterPro" id="IPR032719">
    <property type="entry name" value="WbsX"/>
</dbReference>
<name>A0A6I2UG06_9FIRM</name>
<protein>
    <submittedName>
        <fullName evidence="1">Glycosyl transferase</fullName>
    </submittedName>
</protein>
<evidence type="ECO:0000313" key="1">
    <source>
        <dbReference type="EMBL" id="MSU08579.1"/>
    </source>
</evidence>
<dbReference type="Proteomes" id="UP000433181">
    <property type="component" value="Unassembled WGS sequence"/>
</dbReference>
<dbReference type="PANTHER" id="PTHR41244:SF1">
    <property type="entry name" value="GLYCOSYLTRANSFERASE"/>
    <property type="match status" value="1"/>
</dbReference>
<sequence length="364" mass="43045">MMKTKVLALHLPQYHRIPENDSWWGDGFTDWVNVRKARPLFKGHQQPVVPLNNNYYDLSEPEAIRQQAKLAKQYGIYGFCYYHYWFSGKKLLEKPCELLLHNKDIDIKYCFCWANESWARTWDGKEHDVLMQQKYGSSLDWIAHFDYLLPFFKDERYIRIDNKPVIFIYSCHRITDFDDMLACWRKLAQQHGFDGVYVAEFVNSFNSGLHSHTTDVIVEFEPLCTARYAISALDKAKRLFCKKMGRIDFQDYDSLWECLLNKRRIYGKKIWRSGFVSWDNSPRKGKRAMIVRGATPEKFAGYITRLLLNREREYDDSFLVINAWNEWAEGAVLEPTEQDGYSYLEALAEAMYIVEKEQSTVESP</sequence>
<comment type="caution">
    <text evidence="1">The sequence shown here is derived from an EMBL/GenBank/DDBJ whole genome shotgun (WGS) entry which is preliminary data.</text>
</comment>
<dbReference type="AlphaFoldDB" id="A0A6I2UG06"/>
<dbReference type="GO" id="GO:0016740">
    <property type="term" value="F:transferase activity"/>
    <property type="evidence" value="ECO:0007669"/>
    <property type="project" value="UniProtKB-KW"/>
</dbReference>
<dbReference type="Pfam" id="PF14307">
    <property type="entry name" value="Glyco_tran_WbsX"/>
    <property type="match status" value="1"/>
</dbReference>
<dbReference type="EMBL" id="VUNR01000009">
    <property type="protein sequence ID" value="MSU08579.1"/>
    <property type="molecule type" value="Genomic_DNA"/>
</dbReference>
<proteinExistence type="predicted"/>
<evidence type="ECO:0000313" key="2">
    <source>
        <dbReference type="Proteomes" id="UP000433181"/>
    </source>
</evidence>
<gene>
    <name evidence="1" type="ORF">FYJ84_06230</name>
</gene>
<reference evidence="1 2" key="1">
    <citation type="submission" date="2019-08" db="EMBL/GenBank/DDBJ databases">
        <title>In-depth cultivation of the pig gut microbiome towards novel bacterial diversity and tailored functional studies.</title>
        <authorList>
            <person name="Wylensek D."/>
            <person name="Hitch T.C.A."/>
            <person name="Clavel T."/>
        </authorList>
    </citation>
    <scope>NUCLEOTIDE SEQUENCE [LARGE SCALE GENOMIC DNA]</scope>
    <source>
        <strain evidence="1 2">WCA-693-APC-5D-A</strain>
    </source>
</reference>
<accession>A0A6I2UG06</accession>
<keyword evidence="2" id="KW-1185">Reference proteome</keyword>
<organism evidence="1 2">
    <name type="scientific">Anaerovibrio slackiae</name>
    <dbReference type="NCBI Taxonomy" id="2652309"/>
    <lineage>
        <taxon>Bacteria</taxon>
        <taxon>Bacillati</taxon>
        <taxon>Bacillota</taxon>
        <taxon>Negativicutes</taxon>
        <taxon>Selenomonadales</taxon>
        <taxon>Selenomonadaceae</taxon>
        <taxon>Anaerovibrio</taxon>
    </lineage>
</organism>